<reference evidence="1" key="1">
    <citation type="submission" date="2022-04" db="EMBL/GenBank/DDBJ databases">
        <title>Genome of the entomopathogenic fungus Entomophthora muscae.</title>
        <authorList>
            <person name="Elya C."/>
            <person name="Lovett B.R."/>
            <person name="Lee E."/>
            <person name="Macias A.M."/>
            <person name="Hajek A.E."/>
            <person name="De Bivort B.L."/>
            <person name="Kasson M.T."/>
            <person name="De Fine Licht H.H."/>
            <person name="Stajich J.E."/>
        </authorList>
    </citation>
    <scope>NUCLEOTIDE SEQUENCE</scope>
    <source>
        <strain evidence="1">Berkeley</strain>
    </source>
</reference>
<dbReference type="EMBL" id="QTSX02000172">
    <property type="protein sequence ID" value="KAJ9087967.1"/>
    <property type="molecule type" value="Genomic_DNA"/>
</dbReference>
<organism evidence="1 2">
    <name type="scientific">Entomophthora muscae</name>
    <dbReference type="NCBI Taxonomy" id="34485"/>
    <lineage>
        <taxon>Eukaryota</taxon>
        <taxon>Fungi</taxon>
        <taxon>Fungi incertae sedis</taxon>
        <taxon>Zoopagomycota</taxon>
        <taxon>Entomophthoromycotina</taxon>
        <taxon>Entomophthoromycetes</taxon>
        <taxon>Entomophthorales</taxon>
        <taxon>Entomophthoraceae</taxon>
        <taxon>Entomophthora</taxon>
    </lineage>
</organism>
<accession>A0ACC2UM05</accession>
<protein>
    <submittedName>
        <fullName evidence="1">Uncharacterized protein</fullName>
    </submittedName>
</protein>
<name>A0ACC2UM05_9FUNG</name>
<sequence length="206" mass="24000">MLVISISQCVLTSNLRYAHGDVGALTTGLFDAFHPMYLDTKTYWRTDTNFTEHYFKSLKSFVIYPSIKYNSIPTTFQAFYHWEGGIPVSDPIACYEHERCTTTVIWDGKLWTSKTSKEWITPVYFQDSFQETNSYIDTGNGIKYTYTFDGPKMQTIYFNPLSLMFKAKRIYPMQLHISPRHFWVNCSKLFPLDGVFGVTSQEFVEI</sequence>
<evidence type="ECO:0000313" key="1">
    <source>
        <dbReference type="EMBL" id="KAJ9087967.1"/>
    </source>
</evidence>
<gene>
    <name evidence="1" type="ORF">DSO57_1027825</name>
</gene>
<evidence type="ECO:0000313" key="2">
    <source>
        <dbReference type="Proteomes" id="UP001165960"/>
    </source>
</evidence>
<keyword evidence="2" id="KW-1185">Reference proteome</keyword>
<dbReference type="Proteomes" id="UP001165960">
    <property type="component" value="Unassembled WGS sequence"/>
</dbReference>
<proteinExistence type="predicted"/>
<comment type="caution">
    <text evidence="1">The sequence shown here is derived from an EMBL/GenBank/DDBJ whole genome shotgun (WGS) entry which is preliminary data.</text>
</comment>